<dbReference type="SMART" id="SM00248">
    <property type="entry name" value="ANK"/>
    <property type="match status" value="17"/>
</dbReference>
<evidence type="ECO:0000256" key="3">
    <source>
        <dbReference type="PROSITE-ProRule" id="PRU00023"/>
    </source>
</evidence>
<comment type="caution">
    <text evidence="5">The sequence shown here is derived from an EMBL/GenBank/DDBJ whole genome shotgun (WGS) entry which is preliminary data.</text>
</comment>
<feature type="repeat" description="ANK" evidence="3">
    <location>
        <begin position="302"/>
        <end position="334"/>
    </location>
</feature>
<evidence type="ECO:0000256" key="4">
    <source>
        <dbReference type="SAM" id="Phobius"/>
    </source>
</evidence>
<feature type="repeat" description="ANK" evidence="3">
    <location>
        <begin position="370"/>
        <end position="402"/>
    </location>
</feature>
<keyword evidence="4" id="KW-1133">Transmembrane helix</keyword>
<keyword evidence="4" id="KW-0812">Transmembrane</keyword>
<feature type="repeat" description="ANK" evidence="3">
    <location>
        <begin position="469"/>
        <end position="501"/>
    </location>
</feature>
<feature type="repeat" description="ANK" evidence="3">
    <location>
        <begin position="946"/>
        <end position="978"/>
    </location>
</feature>
<dbReference type="PANTHER" id="PTHR24198:SF165">
    <property type="entry name" value="ANKYRIN REPEAT-CONTAINING PROTEIN-RELATED"/>
    <property type="match status" value="1"/>
</dbReference>
<feature type="repeat" description="ANK" evidence="3">
    <location>
        <begin position="880"/>
        <end position="912"/>
    </location>
</feature>
<keyword evidence="4" id="KW-0472">Membrane</keyword>
<feature type="transmembrane region" description="Helical" evidence="4">
    <location>
        <begin position="168"/>
        <end position="196"/>
    </location>
</feature>
<feature type="transmembrane region" description="Helical" evidence="4">
    <location>
        <begin position="202"/>
        <end position="220"/>
    </location>
</feature>
<feature type="repeat" description="ANK" evidence="3">
    <location>
        <begin position="979"/>
        <end position="1019"/>
    </location>
</feature>
<reference evidence="6" key="1">
    <citation type="journal article" date="2019" name="Int. J. Syst. Evol. Microbiol.">
        <title>The Global Catalogue of Microorganisms (GCM) 10K type strain sequencing project: providing services to taxonomists for standard genome sequencing and annotation.</title>
        <authorList>
            <consortium name="The Broad Institute Genomics Platform"/>
            <consortium name="The Broad Institute Genome Sequencing Center for Infectious Disease"/>
            <person name="Wu L."/>
            <person name="Ma J."/>
        </authorList>
    </citation>
    <scope>NUCLEOTIDE SEQUENCE [LARGE SCALE GENOMIC DNA]</scope>
    <source>
        <strain evidence="6">CCUG 30340</strain>
    </source>
</reference>
<feature type="transmembrane region" description="Helical" evidence="4">
    <location>
        <begin position="38"/>
        <end position="60"/>
    </location>
</feature>
<dbReference type="Pfam" id="PF13637">
    <property type="entry name" value="Ank_4"/>
    <property type="match status" value="1"/>
</dbReference>
<feature type="transmembrane region" description="Helical" evidence="4">
    <location>
        <begin position="12"/>
        <end position="32"/>
    </location>
</feature>
<keyword evidence="6" id="KW-1185">Reference proteome</keyword>
<gene>
    <name evidence="5" type="ORF">ACFO6Q_00480</name>
</gene>
<feature type="repeat" description="ANK" evidence="3">
    <location>
        <begin position="746"/>
        <end position="778"/>
    </location>
</feature>
<name>A0ABV9QPE5_9GAMM</name>
<dbReference type="PROSITE" id="PS50088">
    <property type="entry name" value="ANK_REPEAT"/>
    <property type="match status" value="9"/>
</dbReference>
<feature type="repeat" description="ANK" evidence="3">
    <location>
        <begin position="403"/>
        <end position="435"/>
    </location>
</feature>
<dbReference type="Pfam" id="PF12796">
    <property type="entry name" value="Ank_2"/>
    <property type="match status" value="4"/>
</dbReference>
<evidence type="ECO:0000256" key="1">
    <source>
        <dbReference type="ARBA" id="ARBA00022737"/>
    </source>
</evidence>
<dbReference type="PRINTS" id="PR01415">
    <property type="entry name" value="ANKYRIN"/>
</dbReference>
<dbReference type="PROSITE" id="PS50297">
    <property type="entry name" value="ANK_REP_REGION"/>
    <property type="match status" value="6"/>
</dbReference>
<feature type="transmembrane region" description="Helical" evidence="4">
    <location>
        <begin position="72"/>
        <end position="97"/>
    </location>
</feature>
<dbReference type="InterPro" id="IPR002110">
    <property type="entry name" value="Ankyrin_rpt"/>
</dbReference>
<sequence length="1139" mass="118289">MPKRAVDRLHTSLAILGHLVPAWLIFALVAVVPESFSLVLLLVANTVAMTGICRAIGFDVEISYPRSLARRGLSYFILLTTYTAFVAAVLAAPAWWLSRDGSLPAALLLSAALFASVFALWRVWPTFALPFLWDDAYPRDDERGSWLSTALRRSLAFARHLTREHELFLGYGFPVGLALLLLAAGALALAGLGGFLAGEVRIVALAAYALVVAPLVHLVLANRTLRALLADARHARKRRADEPVPVASEEASEAAALPPGISRSELDATLLCAAHSSQVNLAIAALDRGADPNALPASDLRDQRSALMVAATLPDLRLLRALIAKGVDVNRAHVGITPLIAVTRDSYEGRPDAVMTLLANGADARIADAAGNTPLHHAARCAEPSIAALLLDAAADVNAINAEGLTALAIACSNANWKVAAFLLEHGARPDVAQAQPALQFAAGITDDDPTGVKLLLKQRANADARGTFERTALMAAALAGHARIVEALLAGGADADLSDQRGTTALMEAARSGAVAAIHALGKRKANPDAVDAGGRSALIVACQSRHASEETVRALLSLGADRALVGNDGKRALDHAADAGRWHVVALLDPAYPLPSSLGVDAPPLHGASADHLLDALRFGHWNVAAEFTGLLAEWPPSALADLYFDLADAEHGEARVWLLNHGLRGDVAIGDGRLLGDALVDALPASGAALAQWLMHGAAVGGAALVARTLLQAPGGADGDEVRAVAREILQRGGDACGRAGAQQRTALHLAVAQGDVALAESLLERGADPNARDAQGRTPLHAALKLDADRALPLLQRLLVAGADPEVATANGETPLGLALARDERAFARWLNWPAWRLPARRLRADDVPAAAAIGDLDAVDRLLALGLPLEGEDAKGATALIRAAGNGHAALAVRLLEAGADPAHVSRSGMHCLAVAVAAQREAIVRTLLNHGVAADTRLAGGGTALMIAAALGLQRIVDALLEAGANANAADEQGATPLHAAAQYAFDHGDTAAAHALLDRLLRAGAQLDLRNHAGQDALLILLGSRSPPGAQCDAEHLARLTELLLGYGAKLDTQDQRGVSALHACALHGLFGCARMLKVHGAPLDLADGFGRSAADVAAMLGYTDVAAELGAPALPLPSVRQTLRRPARAPD</sequence>
<dbReference type="InterPro" id="IPR036770">
    <property type="entry name" value="Ankyrin_rpt-contain_sf"/>
</dbReference>
<dbReference type="EMBL" id="JBHSHD010000002">
    <property type="protein sequence ID" value="MFC4818781.1"/>
    <property type="molecule type" value="Genomic_DNA"/>
</dbReference>
<evidence type="ECO:0000313" key="5">
    <source>
        <dbReference type="EMBL" id="MFC4818781.1"/>
    </source>
</evidence>
<keyword evidence="1" id="KW-0677">Repeat</keyword>
<dbReference type="Proteomes" id="UP001595886">
    <property type="component" value="Unassembled WGS sequence"/>
</dbReference>
<dbReference type="RefSeq" id="WP_380018512.1">
    <property type="nucleotide sequence ID" value="NZ_JBHSHD010000002.1"/>
</dbReference>
<feature type="repeat" description="ANK" evidence="3">
    <location>
        <begin position="779"/>
        <end position="814"/>
    </location>
</feature>
<dbReference type="PANTHER" id="PTHR24198">
    <property type="entry name" value="ANKYRIN REPEAT AND PROTEIN KINASE DOMAIN-CONTAINING PROTEIN"/>
    <property type="match status" value="1"/>
</dbReference>
<feature type="transmembrane region" description="Helical" evidence="4">
    <location>
        <begin position="103"/>
        <end position="124"/>
    </location>
</feature>
<organism evidence="5 6">
    <name type="scientific">Dokdonella ginsengisoli</name>
    <dbReference type="NCBI Taxonomy" id="363846"/>
    <lineage>
        <taxon>Bacteria</taxon>
        <taxon>Pseudomonadati</taxon>
        <taxon>Pseudomonadota</taxon>
        <taxon>Gammaproteobacteria</taxon>
        <taxon>Lysobacterales</taxon>
        <taxon>Rhodanobacteraceae</taxon>
        <taxon>Dokdonella</taxon>
    </lineage>
</organism>
<accession>A0ABV9QPE5</accession>
<dbReference type="Gene3D" id="1.25.40.20">
    <property type="entry name" value="Ankyrin repeat-containing domain"/>
    <property type="match status" value="7"/>
</dbReference>
<proteinExistence type="predicted"/>
<evidence type="ECO:0000313" key="6">
    <source>
        <dbReference type="Proteomes" id="UP001595886"/>
    </source>
</evidence>
<evidence type="ECO:0000256" key="2">
    <source>
        <dbReference type="ARBA" id="ARBA00023043"/>
    </source>
</evidence>
<dbReference type="SUPFAM" id="SSF48403">
    <property type="entry name" value="Ankyrin repeat"/>
    <property type="match status" value="2"/>
</dbReference>
<protein>
    <submittedName>
        <fullName evidence="5">Ankyrin repeat domain-containing protein</fullName>
    </submittedName>
</protein>
<keyword evidence="2 3" id="KW-0040">ANK repeat</keyword>